<dbReference type="SMART" id="SM00220">
    <property type="entry name" value="S_TKc"/>
    <property type="match status" value="1"/>
</dbReference>
<feature type="compositionally biased region" description="Low complexity" evidence="8">
    <location>
        <begin position="110"/>
        <end position="126"/>
    </location>
</feature>
<dbReference type="GO" id="GO:0005524">
    <property type="term" value="F:ATP binding"/>
    <property type="evidence" value="ECO:0007669"/>
    <property type="project" value="UniProtKB-UniRule"/>
</dbReference>
<protein>
    <submittedName>
        <fullName evidence="11">Uncharacterized protein</fullName>
    </submittedName>
</protein>
<feature type="region of interest" description="Disordered" evidence="8">
    <location>
        <begin position="245"/>
        <end position="266"/>
    </location>
</feature>
<feature type="domain" description="Protein kinase" evidence="9">
    <location>
        <begin position="361"/>
        <end position="620"/>
    </location>
</feature>
<dbReference type="Gene3D" id="1.10.510.10">
    <property type="entry name" value="Transferase(Phosphotransferase) domain 1"/>
    <property type="match status" value="1"/>
</dbReference>
<dbReference type="PROSITE" id="PS00108">
    <property type="entry name" value="PROTEIN_KINASE_ST"/>
    <property type="match status" value="1"/>
</dbReference>
<feature type="compositionally biased region" description="Acidic residues" evidence="8">
    <location>
        <begin position="791"/>
        <end position="815"/>
    </location>
</feature>
<evidence type="ECO:0000256" key="2">
    <source>
        <dbReference type="ARBA" id="ARBA00022553"/>
    </source>
</evidence>
<dbReference type="PROSITE" id="PS00107">
    <property type="entry name" value="PROTEIN_KINASE_ATP"/>
    <property type="match status" value="1"/>
</dbReference>
<dbReference type="InterPro" id="IPR000719">
    <property type="entry name" value="Prot_kinase_dom"/>
</dbReference>
<keyword evidence="1" id="KW-0723">Serine/threonine-protein kinase</keyword>
<dbReference type="SUPFAM" id="SSF49562">
    <property type="entry name" value="C2 domain (Calcium/lipid-binding domain, CaLB)"/>
    <property type="match status" value="1"/>
</dbReference>
<evidence type="ECO:0000256" key="5">
    <source>
        <dbReference type="ARBA" id="ARBA00022777"/>
    </source>
</evidence>
<dbReference type="FunFam" id="1.10.510.10:FF:000008">
    <property type="entry name" value="Non-specific serine/threonine protein kinase"/>
    <property type="match status" value="1"/>
</dbReference>
<accession>A0A9P6DTC2</accession>
<dbReference type="OrthoDB" id="63267at2759"/>
<evidence type="ECO:0000259" key="10">
    <source>
        <dbReference type="PROSITE" id="PS51285"/>
    </source>
</evidence>
<feature type="compositionally biased region" description="Basic and acidic residues" evidence="8">
    <location>
        <begin position="1"/>
        <end position="14"/>
    </location>
</feature>
<evidence type="ECO:0000256" key="4">
    <source>
        <dbReference type="ARBA" id="ARBA00022741"/>
    </source>
</evidence>
<dbReference type="InterPro" id="IPR000961">
    <property type="entry name" value="AGC-kinase_C"/>
</dbReference>
<dbReference type="Gene3D" id="2.60.40.150">
    <property type="entry name" value="C2 domain"/>
    <property type="match status" value="1"/>
</dbReference>
<evidence type="ECO:0000256" key="1">
    <source>
        <dbReference type="ARBA" id="ARBA00022527"/>
    </source>
</evidence>
<reference evidence="11" key="1">
    <citation type="journal article" date="2020" name="Nat. Commun.">
        <title>Large-scale genome sequencing of mycorrhizal fungi provides insights into the early evolution of symbiotic traits.</title>
        <authorList>
            <person name="Miyauchi S."/>
            <person name="Kiss E."/>
            <person name="Kuo A."/>
            <person name="Drula E."/>
            <person name="Kohler A."/>
            <person name="Sanchez-Garcia M."/>
            <person name="Morin E."/>
            <person name="Andreopoulos B."/>
            <person name="Barry K.W."/>
            <person name="Bonito G."/>
            <person name="Buee M."/>
            <person name="Carver A."/>
            <person name="Chen C."/>
            <person name="Cichocki N."/>
            <person name="Clum A."/>
            <person name="Culley D."/>
            <person name="Crous P.W."/>
            <person name="Fauchery L."/>
            <person name="Girlanda M."/>
            <person name="Hayes R.D."/>
            <person name="Keri Z."/>
            <person name="LaButti K."/>
            <person name="Lipzen A."/>
            <person name="Lombard V."/>
            <person name="Magnuson J."/>
            <person name="Maillard F."/>
            <person name="Murat C."/>
            <person name="Nolan M."/>
            <person name="Ohm R.A."/>
            <person name="Pangilinan J."/>
            <person name="Pereira M.F."/>
            <person name="Perotto S."/>
            <person name="Peter M."/>
            <person name="Pfister S."/>
            <person name="Riley R."/>
            <person name="Sitrit Y."/>
            <person name="Stielow J.B."/>
            <person name="Szollosi G."/>
            <person name="Zifcakova L."/>
            <person name="Stursova M."/>
            <person name="Spatafora J.W."/>
            <person name="Tedersoo L."/>
            <person name="Vaario L.M."/>
            <person name="Yamada A."/>
            <person name="Yan M."/>
            <person name="Wang P."/>
            <person name="Xu J."/>
            <person name="Bruns T."/>
            <person name="Baldrian P."/>
            <person name="Vilgalys R."/>
            <person name="Dunand C."/>
            <person name="Henrissat B."/>
            <person name="Grigoriev I.V."/>
            <person name="Hibbett D."/>
            <person name="Nagy L.G."/>
            <person name="Martin F.M."/>
        </authorList>
    </citation>
    <scope>NUCLEOTIDE SEQUENCE</scope>
    <source>
        <strain evidence="11">UP504</strain>
    </source>
</reference>
<feature type="region of interest" description="Disordered" evidence="8">
    <location>
        <begin position="1"/>
        <end position="22"/>
    </location>
</feature>
<dbReference type="PROSITE" id="PS51285">
    <property type="entry name" value="AGC_KINASE_CTER"/>
    <property type="match status" value="1"/>
</dbReference>
<keyword evidence="5" id="KW-0418">Kinase</keyword>
<evidence type="ECO:0000256" key="3">
    <source>
        <dbReference type="ARBA" id="ARBA00022679"/>
    </source>
</evidence>
<keyword evidence="6 7" id="KW-0067">ATP-binding</keyword>
<organism evidence="11 12">
    <name type="scientific">Hydnum rufescens UP504</name>
    <dbReference type="NCBI Taxonomy" id="1448309"/>
    <lineage>
        <taxon>Eukaryota</taxon>
        <taxon>Fungi</taxon>
        <taxon>Dikarya</taxon>
        <taxon>Basidiomycota</taxon>
        <taxon>Agaricomycotina</taxon>
        <taxon>Agaricomycetes</taxon>
        <taxon>Cantharellales</taxon>
        <taxon>Hydnaceae</taxon>
        <taxon>Hydnum</taxon>
    </lineage>
</organism>
<dbReference type="InterPro" id="IPR035892">
    <property type="entry name" value="C2_domain_sf"/>
</dbReference>
<comment type="caution">
    <text evidence="11">The sequence shown here is derived from an EMBL/GenBank/DDBJ whole genome shotgun (WGS) entry which is preliminary data.</text>
</comment>
<keyword evidence="12" id="KW-1185">Reference proteome</keyword>
<sequence>MTMNRTRTDVHPSLEEPPTLLPKPAFANTGSYVSPSLIVTPALTNTNSSSFFKAKAMKLWPTTPGDPTTPKATSASCQQEVNPFDATIQAVATTTILPPTPAEGSAGFNTSTSTTPPTPGAATAPSSVHHKLLNTQIPSLALPTLSRGTGDSTPPQAPPPFRRTHAPNSSSSTNHPSTTSRGQVHVKLIQARGLSVRSHRSRPMSSSNSNRASSRTSSALALPVLNASGISRAFEAAARARAAFAPGSTGSSSDSSSDGAATPGAGLFGSMSSHNPVWKHEVSFDVTSDQSYITFSVYDREIDGEGFVGRVEIKPVLIHDHTVDQWLKLQPRENEAVTGEIRLQITYEQFKNKRALTPRDFEFMKLIGRGTFGRVFQVRKKDTRRIYAMKVLSKKEIIAKKEVAHTIGERKILQRSLECPFLVGLKFSFQTETYLYLVTDFKSGGELFWHLQKETKFSEERARFYIAELVLALEHLHKYDIVYRDLKPENILLDATGHVALCDFGLSKPDLPADQLTNTFCGTTEYLAPEVLLDDHGYSKLVDFWSLGVLLFEMCCGWSPFYDEDTQQMYKNICFGKIKFPRGVIGEDGKQFVKGLLNRNPKHRLGAQRDTEELKEHPFFKSIDWALLAAKQVTPPFKPVVESDESTNNFDPEFTSADLRDTGVDIFDDDDPSDSWTAAIGLNNGNTHQFNGPLSGANASRSTTITAANGSTGSTTSSGNSTTYSNGTRINGIAGVATATAGSRPPSAPKKVPDNTPLSSSVQEHFRGFTYQGESTMEETAGEMFPHGSEEEMLDEEEIVDVDEADPDGEWEDEEPVGRYKKRNGRSHGSG</sequence>
<evidence type="ECO:0000256" key="8">
    <source>
        <dbReference type="SAM" id="MobiDB-lite"/>
    </source>
</evidence>
<dbReference type="InterPro" id="IPR017441">
    <property type="entry name" value="Protein_kinase_ATP_BS"/>
</dbReference>
<dbReference type="EMBL" id="MU129034">
    <property type="protein sequence ID" value="KAF9509500.1"/>
    <property type="molecule type" value="Genomic_DNA"/>
</dbReference>
<feature type="region of interest" description="Disordered" evidence="8">
    <location>
        <begin position="707"/>
        <end position="726"/>
    </location>
</feature>
<dbReference type="InterPro" id="IPR008271">
    <property type="entry name" value="Ser/Thr_kinase_AS"/>
</dbReference>
<dbReference type="InterPro" id="IPR011009">
    <property type="entry name" value="Kinase-like_dom_sf"/>
</dbReference>
<dbReference type="Pfam" id="PF00433">
    <property type="entry name" value="Pkinase_C"/>
    <property type="match status" value="2"/>
</dbReference>
<gene>
    <name evidence="11" type="ORF">BS47DRAFT_1396839</name>
</gene>
<evidence type="ECO:0000313" key="11">
    <source>
        <dbReference type="EMBL" id="KAF9509500.1"/>
    </source>
</evidence>
<feature type="region of interest" description="Disordered" evidence="8">
    <location>
        <begin position="98"/>
        <end position="126"/>
    </location>
</feature>
<dbReference type="Proteomes" id="UP000886523">
    <property type="component" value="Unassembled WGS sequence"/>
</dbReference>
<dbReference type="InterPro" id="IPR000008">
    <property type="entry name" value="C2_dom"/>
</dbReference>
<dbReference type="SUPFAM" id="SSF56112">
    <property type="entry name" value="Protein kinase-like (PK-like)"/>
    <property type="match status" value="1"/>
</dbReference>
<keyword evidence="4 7" id="KW-0547">Nucleotide-binding</keyword>
<dbReference type="PROSITE" id="PS50011">
    <property type="entry name" value="PROTEIN_KINASE_DOM"/>
    <property type="match status" value="1"/>
</dbReference>
<feature type="domain" description="AGC-kinase C-terminal" evidence="10">
    <location>
        <begin position="621"/>
        <end position="781"/>
    </location>
</feature>
<dbReference type="PANTHER" id="PTHR24351">
    <property type="entry name" value="RIBOSOMAL PROTEIN S6 KINASE"/>
    <property type="match status" value="1"/>
</dbReference>
<proteinExistence type="predicted"/>
<dbReference type="AlphaFoldDB" id="A0A9P6DTC2"/>
<feature type="region of interest" description="Disordered" evidence="8">
    <location>
        <begin position="142"/>
        <end position="217"/>
    </location>
</feature>
<keyword evidence="2" id="KW-0597">Phosphoprotein</keyword>
<feature type="binding site" evidence="7">
    <location>
        <position position="400"/>
    </location>
    <ligand>
        <name>ATP</name>
        <dbReference type="ChEBI" id="CHEBI:30616"/>
    </ligand>
</feature>
<feature type="region of interest" description="Disordered" evidence="8">
    <location>
        <begin position="739"/>
        <end position="831"/>
    </location>
</feature>
<feature type="compositionally biased region" description="Low complexity" evidence="8">
    <location>
        <begin position="245"/>
        <end position="265"/>
    </location>
</feature>
<evidence type="ECO:0000256" key="7">
    <source>
        <dbReference type="PROSITE-ProRule" id="PRU10141"/>
    </source>
</evidence>
<name>A0A9P6DTC2_9AGAM</name>
<keyword evidence="3" id="KW-0808">Transferase</keyword>
<dbReference type="InterPro" id="IPR017892">
    <property type="entry name" value="Pkinase_C"/>
</dbReference>
<feature type="compositionally biased region" description="Low complexity" evidence="8">
    <location>
        <begin position="203"/>
        <end position="217"/>
    </location>
</feature>
<feature type="compositionally biased region" description="Low complexity" evidence="8">
    <location>
        <begin position="166"/>
        <end position="180"/>
    </location>
</feature>
<evidence type="ECO:0000256" key="6">
    <source>
        <dbReference type="ARBA" id="ARBA00022840"/>
    </source>
</evidence>
<dbReference type="GO" id="GO:0004674">
    <property type="term" value="F:protein serine/threonine kinase activity"/>
    <property type="evidence" value="ECO:0007669"/>
    <property type="project" value="UniProtKB-KW"/>
</dbReference>
<dbReference type="Gene3D" id="3.30.200.20">
    <property type="entry name" value="Phosphorylase Kinase, domain 1"/>
    <property type="match status" value="1"/>
</dbReference>
<evidence type="ECO:0000259" key="9">
    <source>
        <dbReference type="PROSITE" id="PS50011"/>
    </source>
</evidence>
<dbReference type="CDD" id="cd11651">
    <property type="entry name" value="YPK1_N_like"/>
    <property type="match status" value="1"/>
</dbReference>
<feature type="compositionally biased region" description="Basic residues" evidence="8">
    <location>
        <begin position="819"/>
        <end position="831"/>
    </location>
</feature>
<dbReference type="SMART" id="SM00133">
    <property type="entry name" value="S_TK_X"/>
    <property type="match status" value="1"/>
</dbReference>
<dbReference type="Pfam" id="PF00168">
    <property type="entry name" value="C2"/>
    <property type="match status" value="1"/>
</dbReference>
<dbReference type="Pfam" id="PF00069">
    <property type="entry name" value="Pkinase"/>
    <property type="match status" value="1"/>
</dbReference>
<evidence type="ECO:0000313" key="12">
    <source>
        <dbReference type="Proteomes" id="UP000886523"/>
    </source>
</evidence>